<evidence type="ECO:0000313" key="5">
    <source>
        <dbReference type="Proteomes" id="UP001160390"/>
    </source>
</evidence>
<feature type="repeat" description="ANK" evidence="3">
    <location>
        <begin position="345"/>
        <end position="377"/>
    </location>
</feature>
<organism evidence="4 5">
    <name type="scientific">Clonostachys chloroleuca</name>
    <dbReference type="NCBI Taxonomy" id="1926264"/>
    <lineage>
        <taxon>Eukaryota</taxon>
        <taxon>Fungi</taxon>
        <taxon>Dikarya</taxon>
        <taxon>Ascomycota</taxon>
        <taxon>Pezizomycotina</taxon>
        <taxon>Sordariomycetes</taxon>
        <taxon>Hypocreomycetidae</taxon>
        <taxon>Hypocreales</taxon>
        <taxon>Bionectriaceae</taxon>
        <taxon>Clonostachys</taxon>
    </lineage>
</organism>
<keyword evidence="1" id="KW-0677">Repeat</keyword>
<evidence type="ECO:0000256" key="1">
    <source>
        <dbReference type="ARBA" id="ARBA00022737"/>
    </source>
</evidence>
<feature type="repeat" description="ANK" evidence="3">
    <location>
        <begin position="166"/>
        <end position="199"/>
    </location>
</feature>
<evidence type="ECO:0000256" key="3">
    <source>
        <dbReference type="PROSITE-ProRule" id="PRU00023"/>
    </source>
</evidence>
<dbReference type="EMBL" id="CABFNP030001199">
    <property type="protein sequence ID" value="CAI6092308.1"/>
    <property type="molecule type" value="Genomic_DNA"/>
</dbReference>
<dbReference type="AlphaFoldDB" id="A0AA35M8C7"/>
<dbReference type="SUPFAM" id="SSF48403">
    <property type="entry name" value="Ankyrin repeat"/>
    <property type="match status" value="2"/>
</dbReference>
<protein>
    <submittedName>
        <fullName evidence="4">Uncharacterized protein</fullName>
    </submittedName>
</protein>
<evidence type="ECO:0000256" key="2">
    <source>
        <dbReference type="ARBA" id="ARBA00023043"/>
    </source>
</evidence>
<name>A0AA35M8C7_9HYPO</name>
<feature type="repeat" description="ANK" evidence="3">
    <location>
        <begin position="200"/>
        <end position="233"/>
    </location>
</feature>
<keyword evidence="2 3" id="KW-0040">ANK repeat</keyword>
<dbReference type="PRINTS" id="PR01415">
    <property type="entry name" value="ANKYRIN"/>
</dbReference>
<dbReference type="PANTHER" id="PTHR24198:SF165">
    <property type="entry name" value="ANKYRIN REPEAT-CONTAINING PROTEIN-RELATED"/>
    <property type="match status" value="1"/>
</dbReference>
<dbReference type="SMART" id="SM00248">
    <property type="entry name" value="ANK"/>
    <property type="match status" value="11"/>
</dbReference>
<dbReference type="PROSITE" id="PS50088">
    <property type="entry name" value="ANK_REPEAT"/>
    <property type="match status" value="6"/>
</dbReference>
<reference evidence="4" key="1">
    <citation type="submission" date="2023-01" db="EMBL/GenBank/DDBJ databases">
        <authorList>
            <person name="Piombo E."/>
        </authorList>
    </citation>
    <scope>NUCLEOTIDE SEQUENCE</scope>
</reference>
<feature type="repeat" description="ANK" evidence="3">
    <location>
        <begin position="415"/>
        <end position="447"/>
    </location>
</feature>
<dbReference type="InterPro" id="IPR036770">
    <property type="entry name" value="Ankyrin_rpt-contain_sf"/>
</dbReference>
<dbReference type="Gene3D" id="1.25.40.20">
    <property type="entry name" value="Ankyrin repeat-containing domain"/>
    <property type="match status" value="3"/>
</dbReference>
<feature type="repeat" description="ANK" evidence="3">
    <location>
        <begin position="382"/>
        <end position="414"/>
    </location>
</feature>
<proteinExistence type="predicted"/>
<dbReference type="PANTHER" id="PTHR24198">
    <property type="entry name" value="ANKYRIN REPEAT AND PROTEIN KINASE DOMAIN-CONTAINING PROTEIN"/>
    <property type="match status" value="1"/>
</dbReference>
<dbReference type="InterPro" id="IPR002110">
    <property type="entry name" value="Ankyrin_rpt"/>
</dbReference>
<dbReference type="Proteomes" id="UP001160390">
    <property type="component" value="Unassembled WGS sequence"/>
</dbReference>
<sequence length="497" mass="54394">MKLLLEHGANAMTVHYKVSPLCVATRCTRRWDGNNDGTNNRDGFMETTRLLLNHGVEIEHRDDKGCTALHHAAAAGHCQMVELLASYGADPTAKEPRRGYTTLHTTSSEVVRLDMTELLLRLGVDASATDNKGKSPLFCLTRSCKETIPIAKVLLQSGASMETKHRGDTLLHRAVGYGMSELVKSLVEEHGVDVNAVNHEGQTPFCIAVKCAAPIELIKFLIARGADTTMRGKRGRHAMLCLVQTATADTIRVVLENVANHKKVMRWKSLKDGSKNEWKQSMLHAALDRKSQEIVDLMIQFGGHEGYLANTKGGCLHRGAITGRVYLMQSVLDEGESLDADRNRFGRTALFVAVDVGATASIDWLLKKGASANEPESNRKSLGYTPLHHAASRNSTAAVELLLKHGAKVGQRTDSGETALHMAVRHGNTQIVKMLLKSGASIRDKGSEDLTPVQLASKYYPETVLPLLTEKAGKSSRRSTGKKNTRQLLLKESWGIQ</sequence>
<feature type="repeat" description="ANK" evidence="3">
    <location>
        <begin position="64"/>
        <end position="96"/>
    </location>
</feature>
<dbReference type="Pfam" id="PF12796">
    <property type="entry name" value="Ank_2"/>
    <property type="match status" value="3"/>
</dbReference>
<evidence type="ECO:0000313" key="4">
    <source>
        <dbReference type="EMBL" id="CAI6092308.1"/>
    </source>
</evidence>
<gene>
    <name evidence="4" type="ORF">CCHLO57077_00016575</name>
</gene>
<comment type="caution">
    <text evidence="4">The sequence shown here is derived from an EMBL/GenBank/DDBJ whole genome shotgun (WGS) entry which is preliminary data.</text>
</comment>
<accession>A0AA35M8C7</accession>
<dbReference type="PROSITE" id="PS50297">
    <property type="entry name" value="ANK_REP_REGION"/>
    <property type="match status" value="4"/>
</dbReference>
<keyword evidence="5" id="KW-1185">Reference proteome</keyword>